<organism evidence="2 3">
    <name type="scientific">Maribacter algarum</name>
    <name type="common">ex Zhang et al. 2020</name>
    <dbReference type="NCBI Taxonomy" id="2578118"/>
    <lineage>
        <taxon>Bacteria</taxon>
        <taxon>Pseudomonadati</taxon>
        <taxon>Bacteroidota</taxon>
        <taxon>Flavobacteriia</taxon>
        <taxon>Flavobacteriales</taxon>
        <taxon>Flavobacteriaceae</taxon>
        <taxon>Maribacter</taxon>
    </lineage>
</organism>
<protein>
    <submittedName>
        <fullName evidence="2">Alpha/beta hydrolase</fullName>
    </submittedName>
</protein>
<keyword evidence="2" id="KW-0378">Hydrolase</keyword>
<evidence type="ECO:0000259" key="1">
    <source>
        <dbReference type="Pfam" id="PF00561"/>
    </source>
</evidence>
<dbReference type="OrthoDB" id="9785847at2"/>
<dbReference type="PANTHER" id="PTHR43689">
    <property type="entry name" value="HYDROLASE"/>
    <property type="match status" value="1"/>
</dbReference>
<dbReference type="InterPro" id="IPR000073">
    <property type="entry name" value="AB_hydrolase_1"/>
</dbReference>
<gene>
    <name evidence="2" type="ORF">FEE95_01175</name>
</gene>
<proteinExistence type="predicted"/>
<dbReference type="EMBL" id="VATY01000001">
    <property type="protein sequence ID" value="TMM59543.1"/>
    <property type="molecule type" value="Genomic_DNA"/>
</dbReference>
<keyword evidence="3" id="KW-1185">Reference proteome</keyword>
<dbReference type="Pfam" id="PF00561">
    <property type="entry name" value="Abhydrolase_1"/>
    <property type="match status" value="1"/>
</dbReference>
<evidence type="ECO:0000313" key="3">
    <source>
        <dbReference type="Proteomes" id="UP000310314"/>
    </source>
</evidence>
<sequence>MNKFIGKLVPRTIGFYFNLASFFAPKRIAESAFLLFCTPRKGKVENGQRGFLEDAKDLILEEEVTKIQTYRWKGSGPTVLLMHGWESNSFRWRSFIPRLQKENYNIIAMDGPGHGNTSGNLLNLPLYSSCAQKVINRYNPTHVIGHSLGGMAILYNLYKYKTNNAAIEKVVTLGSPSELSDFMRQYKNILGLSNRMMGLLEDYFIKTFGFRFTDFSSSKFAKHITKKGLLIHDELDAVAPYWSSEQVHASWKGSKLVATKGLGHSLHQDKVRDEIIGFLKS</sequence>
<reference evidence="2 3" key="1">
    <citation type="submission" date="2019-05" db="EMBL/GenBank/DDBJ databases">
        <authorList>
            <person name="Zhang J.-Y."/>
            <person name="Feg X."/>
            <person name="Du Z.-J."/>
        </authorList>
    </citation>
    <scope>NUCLEOTIDE SEQUENCE [LARGE SCALE GENOMIC DNA]</scope>
    <source>
        <strain evidence="2 3">RZ26</strain>
    </source>
</reference>
<dbReference type="InterPro" id="IPR029058">
    <property type="entry name" value="AB_hydrolase_fold"/>
</dbReference>
<dbReference type="PANTHER" id="PTHR43689:SF8">
    <property type="entry name" value="ALPHA_BETA-HYDROLASES SUPERFAMILY PROTEIN"/>
    <property type="match status" value="1"/>
</dbReference>
<feature type="domain" description="AB hydrolase-1" evidence="1">
    <location>
        <begin position="77"/>
        <end position="188"/>
    </location>
</feature>
<name>A0A5S3PX41_9FLAO</name>
<comment type="caution">
    <text evidence="2">The sequence shown here is derived from an EMBL/GenBank/DDBJ whole genome shotgun (WGS) entry which is preliminary data.</text>
</comment>
<dbReference type="AlphaFoldDB" id="A0A5S3PX41"/>
<dbReference type="Gene3D" id="3.40.50.1820">
    <property type="entry name" value="alpha/beta hydrolase"/>
    <property type="match status" value="1"/>
</dbReference>
<dbReference type="SUPFAM" id="SSF53474">
    <property type="entry name" value="alpha/beta-Hydrolases"/>
    <property type="match status" value="1"/>
</dbReference>
<evidence type="ECO:0000313" key="2">
    <source>
        <dbReference type="EMBL" id="TMM59543.1"/>
    </source>
</evidence>
<dbReference type="GO" id="GO:0016787">
    <property type="term" value="F:hydrolase activity"/>
    <property type="evidence" value="ECO:0007669"/>
    <property type="project" value="UniProtKB-KW"/>
</dbReference>
<accession>A0A5S3PX41</accession>
<dbReference type="Proteomes" id="UP000310314">
    <property type="component" value="Unassembled WGS sequence"/>
</dbReference>